<evidence type="ECO:0000313" key="1">
    <source>
        <dbReference type="EMBL" id="QPD04017.1"/>
    </source>
</evidence>
<organism evidence="1 2">
    <name type="scientific">Candidatus Nitrospira kreftii</name>
    <dbReference type="NCBI Taxonomy" id="2652173"/>
    <lineage>
        <taxon>Bacteria</taxon>
        <taxon>Pseudomonadati</taxon>
        <taxon>Nitrospirota</taxon>
        <taxon>Nitrospiria</taxon>
        <taxon>Nitrospirales</taxon>
        <taxon>Nitrospiraceae</taxon>
        <taxon>Nitrospira</taxon>
    </lineage>
</organism>
<evidence type="ECO:0000313" key="2">
    <source>
        <dbReference type="Proteomes" id="UP000593737"/>
    </source>
</evidence>
<dbReference type="Proteomes" id="UP000593737">
    <property type="component" value="Chromosome"/>
</dbReference>
<name>A0A7S8FDS4_9BACT</name>
<accession>A0A7S8FDS4</accession>
<dbReference type="AlphaFoldDB" id="A0A7S8FDS4"/>
<dbReference type="EMBL" id="CP047423">
    <property type="protein sequence ID" value="QPD04017.1"/>
    <property type="molecule type" value="Genomic_DNA"/>
</dbReference>
<protein>
    <submittedName>
        <fullName evidence="1">Uncharacterized protein</fullName>
    </submittedName>
</protein>
<proteinExistence type="predicted"/>
<gene>
    <name evidence="1" type="ORF">Nkreftii_001791</name>
</gene>
<reference evidence="1 2" key="1">
    <citation type="journal article" date="2020" name="ISME J.">
        <title>Enrichment and physiological characterization of a novel comammox Nitrospira indicates ammonium inhibition of complete nitrification.</title>
        <authorList>
            <person name="Sakoula D."/>
            <person name="Koch H."/>
            <person name="Frank J."/>
            <person name="Jetten M.S.M."/>
            <person name="van Kessel M.A.H.J."/>
            <person name="Lucker S."/>
        </authorList>
    </citation>
    <scope>NUCLEOTIDE SEQUENCE [LARGE SCALE GENOMIC DNA]</scope>
    <source>
        <strain evidence="1">Comreactor17</strain>
    </source>
</reference>
<sequence length="114" mass="12364">MVLPGAQFRRSGPAVCALLPKQAPSSDITALTHWRAGPCLISRSQMNPDTGYRGQRKSVLAIKDSRTMVRERVMYGIGILGNRDWSLGLGGHALGVHGRPRIEEPQESSNVNTG</sequence>
<dbReference type="KEGG" id="nkf:Nkreftii_001791"/>